<sequence length="77" mass="8586">MEVETTRLDAGTGLLLINKGNYKFEALTSKETGFYIPQDVKSIKIIRQTADGKPRILVGANNAKLRVFQINGSIYKK</sequence>
<dbReference type="RefSeq" id="WP_207972580.1">
    <property type="nucleotide sequence ID" value="NZ_CP071795.1"/>
</dbReference>
<accession>A0ABX7SW21</accession>
<dbReference type="EMBL" id="CP071795">
    <property type="protein sequence ID" value="QTD38450.1"/>
    <property type="molecule type" value="Genomic_DNA"/>
</dbReference>
<name>A0ABX7SW21_9FLAO</name>
<gene>
    <name evidence="1" type="ORF">JL193_03925</name>
</gene>
<evidence type="ECO:0000313" key="2">
    <source>
        <dbReference type="Proteomes" id="UP000663935"/>
    </source>
</evidence>
<proteinExistence type="predicted"/>
<organism evidence="1 2">
    <name type="scientific">Polaribacter batillariae</name>
    <dbReference type="NCBI Taxonomy" id="2808900"/>
    <lineage>
        <taxon>Bacteria</taxon>
        <taxon>Pseudomonadati</taxon>
        <taxon>Bacteroidota</taxon>
        <taxon>Flavobacteriia</taxon>
        <taxon>Flavobacteriales</taxon>
        <taxon>Flavobacteriaceae</taxon>
    </lineage>
</organism>
<evidence type="ECO:0000313" key="1">
    <source>
        <dbReference type="EMBL" id="QTD38450.1"/>
    </source>
</evidence>
<dbReference type="Proteomes" id="UP000663935">
    <property type="component" value="Chromosome"/>
</dbReference>
<keyword evidence="2" id="KW-1185">Reference proteome</keyword>
<protein>
    <submittedName>
        <fullName evidence="1">Uncharacterized protein</fullName>
    </submittedName>
</protein>
<reference evidence="1 2" key="1">
    <citation type="submission" date="2021-03" db="EMBL/GenBank/DDBJ databases">
        <title>Complete genome of Polaribacter_sp.G4M1.</title>
        <authorList>
            <person name="Jeong S.W."/>
            <person name="Bae J.W."/>
        </authorList>
    </citation>
    <scope>NUCLEOTIDE SEQUENCE [LARGE SCALE GENOMIC DNA]</scope>
    <source>
        <strain evidence="1 2">G4M1</strain>
    </source>
</reference>